<reference evidence="8" key="1">
    <citation type="journal article" date="2019" name="Int. J. Syst. Evol. Microbiol.">
        <title>The Global Catalogue of Microorganisms (GCM) 10K type strain sequencing project: providing services to taxonomists for standard genome sequencing and annotation.</title>
        <authorList>
            <consortium name="The Broad Institute Genomics Platform"/>
            <consortium name="The Broad Institute Genome Sequencing Center for Infectious Disease"/>
            <person name="Wu L."/>
            <person name="Ma J."/>
        </authorList>
    </citation>
    <scope>NUCLEOTIDE SEQUENCE [LARGE SCALE GENOMIC DNA]</scope>
    <source>
        <strain evidence="8">NBRC 102146</strain>
    </source>
</reference>
<dbReference type="InterPro" id="IPR006694">
    <property type="entry name" value="Fatty_acid_hydroxylase"/>
</dbReference>
<dbReference type="Pfam" id="PF04116">
    <property type="entry name" value="FA_hydroxylase"/>
    <property type="match status" value="1"/>
</dbReference>
<evidence type="ECO:0000313" key="8">
    <source>
        <dbReference type="Proteomes" id="UP001156703"/>
    </source>
</evidence>
<accession>A0ABQ5Z8V5</accession>
<dbReference type="Proteomes" id="UP001156703">
    <property type="component" value="Unassembled WGS sequence"/>
</dbReference>
<evidence type="ECO:0000256" key="2">
    <source>
        <dbReference type="ARBA" id="ARBA00022692"/>
    </source>
</evidence>
<name>A0ABQ5Z8V5_9SPHN</name>
<feature type="transmembrane region" description="Helical" evidence="5">
    <location>
        <begin position="6"/>
        <end position="32"/>
    </location>
</feature>
<dbReference type="InterPro" id="IPR050307">
    <property type="entry name" value="Sterol_Desaturase_Related"/>
</dbReference>
<sequence length="279" mass="31675">MRPEVFGNVVGVFATFVMWGLLLTIIELKFAAEPQSMRSRVRGLFFSLLSLTAAVVASELTQWLMRLGDLRPLFSIDLAQTIHSPNPLIVAAGYTVAPLAGILVYDVGYYGFHRLQHKVPFLWRLHSVHHSIEELNFFNSYHHLSENFLRIPLLTVPVNLLFAVSEPQVAIMAAMVGVVGQLAHANTRLRFGPFKWLFVEPAFHRVHHSIEERHWNRNFAFYFSFLDTLFGTAHHPGPDEYPKTGLDYVREPRGMWSYLCPPPPPHAEAPRAVSPAPSR</sequence>
<evidence type="ECO:0000256" key="4">
    <source>
        <dbReference type="ARBA" id="ARBA00023136"/>
    </source>
</evidence>
<dbReference type="RefSeq" id="WP_051676432.1">
    <property type="nucleotide sequence ID" value="NZ_BSOO01000025.1"/>
</dbReference>
<organism evidence="7 8">
    <name type="scientific">Sphingomonas astaxanthinifaciens DSM 22298</name>
    <dbReference type="NCBI Taxonomy" id="1123267"/>
    <lineage>
        <taxon>Bacteria</taxon>
        <taxon>Pseudomonadati</taxon>
        <taxon>Pseudomonadota</taxon>
        <taxon>Alphaproteobacteria</taxon>
        <taxon>Sphingomonadales</taxon>
        <taxon>Sphingomonadaceae</taxon>
        <taxon>Sphingomonas</taxon>
    </lineage>
</organism>
<keyword evidence="8" id="KW-1185">Reference proteome</keyword>
<evidence type="ECO:0000259" key="6">
    <source>
        <dbReference type="Pfam" id="PF04116"/>
    </source>
</evidence>
<protein>
    <recommendedName>
        <fullName evidence="6">Fatty acid hydroxylase domain-containing protein</fullName>
    </recommendedName>
</protein>
<evidence type="ECO:0000256" key="1">
    <source>
        <dbReference type="ARBA" id="ARBA00004370"/>
    </source>
</evidence>
<evidence type="ECO:0000256" key="5">
    <source>
        <dbReference type="SAM" id="Phobius"/>
    </source>
</evidence>
<feature type="transmembrane region" description="Helical" evidence="5">
    <location>
        <begin position="44"/>
        <end position="65"/>
    </location>
</feature>
<dbReference type="PANTHER" id="PTHR11863">
    <property type="entry name" value="STEROL DESATURASE"/>
    <property type="match status" value="1"/>
</dbReference>
<keyword evidence="2 5" id="KW-0812">Transmembrane</keyword>
<keyword evidence="3 5" id="KW-1133">Transmembrane helix</keyword>
<comment type="subcellular location">
    <subcellularLocation>
        <location evidence="1">Membrane</location>
    </subcellularLocation>
</comment>
<evidence type="ECO:0000256" key="3">
    <source>
        <dbReference type="ARBA" id="ARBA00022989"/>
    </source>
</evidence>
<evidence type="ECO:0000313" key="7">
    <source>
        <dbReference type="EMBL" id="GLR48394.1"/>
    </source>
</evidence>
<comment type="caution">
    <text evidence="7">The sequence shown here is derived from an EMBL/GenBank/DDBJ whole genome shotgun (WGS) entry which is preliminary data.</text>
</comment>
<dbReference type="EMBL" id="BSOO01000025">
    <property type="protein sequence ID" value="GLR48394.1"/>
    <property type="molecule type" value="Genomic_DNA"/>
</dbReference>
<keyword evidence="4 5" id="KW-0472">Membrane</keyword>
<proteinExistence type="predicted"/>
<gene>
    <name evidence="7" type="ORF">GCM10007925_21100</name>
</gene>
<feature type="transmembrane region" description="Helical" evidence="5">
    <location>
        <begin position="88"/>
        <end position="112"/>
    </location>
</feature>
<feature type="domain" description="Fatty acid hydroxylase" evidence="6">
    <location>
        <begin position="99"/>
        <end position="232"/>
    </location>
</feature>